<comment type="caution">
    <text evidence="3">The sequence shown here is derived from an EMBL/GenBank/DDBJ whole genome shotgun (WGS) entry which is preliminary data.</text>
</comment>
<evidence type="ECO:0000313" key="4">
    <source>
        <dbReference type="Proteomes" id="UP000799764"/>
    </source>
</evidence>
<proteinExistence type="predicted"/>
<dbReference type="GO" id="GO:0016787">
    <property type="term" value="F:hydrolase activity"/>
    <property type="evidence" value="ECO:0007669"/>
    <property type="project" value="UniProtKB-KW"/>
</dbReference>
<reference evidence="3" key="1">
    <citation type="journal article" date="2020" name="Stud. Mycol.">
        <title>101 Dothideomycetes genomes: a test case for predicting lifestyles and emergence of pathogens.</title>
        <authorList>
            <person name="Haridas S."/>
            <person name="Albert R."/>
            <person name="Binder M."/>
            <person name="Bloem J."/>
            <person name="Labutti K."/>
            <person name="Salamov A."/>
            <person name="Andreopoulos B."/>
            <person name="Baker S."/>
            <person name="Barry K."/>
            <person name="Bills G."/>
            <person name="Bluhm B."/>
            <person name="Cannon C."/>
            <person name="Castanera R."/>
            <person name="Culley D."/>
            <person name="Daum C."/>
            <person name="Ezra D."/>
            <person name="Gonzalez J."/>
            <person name="Henrissat B."/>
            <person name="Kuo A."/>
            <person name="Liang C."/>
            <person name="Lipzen A."/>
            <person name="Lutzoni F."/>
            <person name="Magnuson J."/>
            <person name="Mondo S."/>
            <person name="Nolan M."/>
            <person name="Ohm R."/>
            <person name="Pangilinan J."/>
            <person name="Park H.-J."/>
            <person name="Ramirez L."/>
            <person name="Alfaro M."/>
            <person name="Sun H."/>
            <person name="Tritt A."/>
            <person name="Yoshinaga Y."/>
            <person name="Zwiers L.-H."/>
            <person name="Turgeon B."/>
            <person name="Goodwin S."/>
            <person name="Spatafora J."/>
            <person name="Crous P."/>
            <person name="Grigoriev I."/>
        </authorList>
    </citation>
    <scope>NUCLEOTIDE SEQUENCE</scope>
    <source>
        <strain evidence="3">CBS 690.94</strain>
    </source>
</reference>
<dbReference type="AlphaFoldDB" id="A0A9P4PQN0"/>
<feature type="compositionally biased region" description="Basic and acidic residues" evidence="1">
    <location>
        <begin position="607"/>
        <end position="616"/>
    </location>
</feature>
<dbReference type="OrthoDB" id="428177at2759"/>
<protein>
    <submittedName>
        <fullName evidence="3">Glycoside hydrolase family 5 protein</fullName>
    </submittedName>
</protein>
<keyword evidence="4" id="KW-1185">Reference proteome</keyword>
<evidence type="ECO:0000313" key="3">
    <source>
        <dbReference type="EMBL" id="KAF2447131.1"/>
    </source>
</evidence>
<feature type="region of interest" description="Disordered" evidence="1">
    <location>
        <begin position="583"/>
        <end position="616"/>
    </location>
</feature>
<evidence type="ECO:0000256" key="1">
    <source>
        <dbReference type="SAM" id="MobiDB-lite"/>
    </source>
</evidence>
<keyword evidence="2" id="KW-0732">Signal</keyword>
<dbReference type="SUPFAM" id="SSF51445">
    <property type="entry name" value="(Trans)glycosidases"/>
    <property type="match status" value="1"/>
</dbReference>
<feature type="chain" id="PRO_5040231651" evidence="2">
    <location>
        <begin position="23"/>
        <end position="639"/>
    </location>
</feature>
<sequence>MHFPGALASLLSLATLTSVALGDLRITADNHSFGGVNFPQLQFLEPSYREEVIRAIVKTNARVIRLFIRGDEHHADPEPEVGEFDRALLNQFDDTLAAIHRISEGKIKVIIAPHDAHALRGSNNVPCDGYCKRLNGAFLDFYSQEEYRTYYKTRLEVFFRHYASKNFGGRPWSELSEVISGIDIQNEPWSGIWPIPAGEAWLCDIATHLKDGLGLGENNIAVITGGISGPQTVDGIQNFPDSVWDCPAVDVIGIHGYFAQGEEETAGTPWTKLFLPGNTLTGRATDKKLILVEEWSYMNTDSGLNYKKQAIFDQGNALNYRGIPWIYSHLTFTDEGTTSKVSIMRESNFAIGALSDVLTRASSARSNFNWSKYLPAPSEGLTNLTTLPLNPYIPEQSSCTFGCEGHLCDAADGCRPNLLCKNSICQPLSESQPGKVGDACNSKKPCLEHLKCASGSCQLCNERATIQPWDRRKDNTYSSHNPFRRDPIAANSIAGQCHPDTANAFLTPPRSLCYLPSAHSPRGNPCTNAKNCDADQYCDWGLCKRCTEGCLGMKCRNNNKCKTGFCNTHGRCDYAGKAKAVMGPGGQGRATTKNRKGAGYNLNAPKGEGRGPNKVRDEAMRVNIPKEEVVATGAAAATA</sequence>
<dbReference type="EMBL" id="MU001497">
    <property type="protein sequence ID" value="KAF2447131.1"/>
    <property type="molecule type" value="Genomic_DNA"/>
</dbReference>
<evidence type="ECO:0000256" key="2">
    <source>
        <dbReference type="SAM" id="SignalP"/>
    </source>
</evidence>
<dbReference type="Gene3D" id="3.20.20.80">
    <property type="entry name" value="Glycosidases"/>
    <property type="match status" value="1"/>
</dbReference>
<name>A0A9P4PQN0_9PLEO</name>
<feature type="signal peptide" evidence="2">
    <location>
        <begin position="1"/>
        <end position="22"/>
    </location>
</feature>
<organism evidence="3 4">
    <name type="scientific">Karstenula rhodostoma CBS 690.94</name>
    <dbReference type="NCBI Taxonomy" id="1392251"/>
    <lineage>
        <taxon>Eukaryota</taxon>
        <taxon>Fungi</taxon>
        <taxon>Dikarya</taxon>
        <taxon>Ascomycota</taxon>
        <taxon>Pezizomycotina</taxon>
        <taxon>Dothideomycetes</taxon>
        <taxon>Pleosporomycetidae</taxon>
        <taxon>Pleosporales</taxon>
        <taxon>Massarineae</taxon>
        <taxon>Didymosphaeriaceae</taxon>
        <taxon>Karstenula</taxon>
    </lineage>
</organism>
<keyword evidence="3" id="KW-0378">Hydrolase</keyword>
<dbReference type="Proteomes" id="UP000799764">
    <property type="component" value="Unassembled WGS sequence"/>
</dbReference>
<accession>A0A9P4PQN0</accession>
<dbReference type="InterPro" id="IPR017853">
    <property type="entry name" value="GH"/>
</dbReference>
<gene>
    <name evidence="3" type="ORF">P171DRAFT_356208</name>
</gene>